<evidence type="ECO:0000256" key="3">
    <source>
        <dbReference type="ARBA" id="ARBA00012042"/>
    </source>
</evidence>
<dbReference type="InterPro" id="IPR006082">
    <property type="entry name" value="PRK"/>
</dbReference>
<protein>
    <recommendedName>
        <fullName evidence="3 11">Phosphoribulokinase</fullName>
        <ecNumber evidence="3 11">2.7.1.19</ecNumber>
    </recommendedName>
</protein>
<comment type="pathway">
    <text evidence="1">Carbohydrate biosynthesis; Calvin cycle.</text>
</comment>
<comment type="catalytic activity">
    <reaction evidence="10 11">
        <text>D-ribulose 5-phosphate + ATP = D-ribulose 1,5-bisphosphate + ADP + H(+)</text>
        <dbReference type="Rhea" id="RHEA:19365"/>
        <dbReference type="ChEBI" id="CHEBI:15378"/>
        <dbReference type="ChEBI" id="CHEBI:30616"/>
        <dbReference type="ChEBI" id="CHEBI:57870"/>
        <dbReference type="ChEBI" id="CHEBI:58121"/>
        <dbReference type="ChEBI" id="CHEBI:456216"/>
        <dbReference type="EC" id="2.7.1.19"/>
    </reaction>
</comment>
<dbReference type="GO" id="GO:0019253">
    <property type="term" value="P:reductive pentose-phosphate cycle"/>
    <property type="evidence" value="ECO:0007669"/>
    <property type="project" value="UniProtKB-KW"/>
</dbReference>
<dbReference type="Gene3D" id="3.40.50.300">
    <property type="entry name" value="P-loop containing nucleotide triphosphate hydrolases"/>
    <property type="match status" value="1"/>
</dbReference>
<keyword evidence="14" id="KW-1185">Reference proteome</keyword>
<evidence type="ECO:0000256" key="7">
    <source>
        <dbReference type="ARBA" id="ARBA00022741"/>
    </source>
</evidence>
<evidence type="ECO:0000256" key="4">
    <source>
        <dbReference type="ARBA" id="ARBA00022531"/>
    </source>
</evidence>
<sequence length="314" mass="35499">MPHRLAMIERANRNRLRRHVPMLAIAGDSAVGKTTLTRGLVEALGPANISSFCTDDYHRYDRNERKNLPFTPLHPNCNYLEIMEQHLQLLATGQPILKPLYSHHHGTLDRPVLFEPKDFVVVEGLFPLWSKLSRACFDVTVFLDPPESVRREWKVQRDVSQRGYTKEQVLADLDKREPESGAYIRPQRANADIVMSFAKASPGEGEEIPLSVSILLRPTIDHPAISDLLSSDTREAIHLKLMRDDDNKPVDVLHIHGHASKEVASEIKEAIWSRLGIDQPLPSSLGRITDEKRSEPLAIAQLYLLYHLLQAAKG</sequence>
<dbReference type="STRING" id="1280514.AXFE_07640"/>
<evidence type="ECO:0000256" key="1">
    <source>
        <dbReference type="ARBA" id="ARBA00005215"/>
    </source>
</evidence>
<keyword evidence="9" id="KW-0067">ATP-binding</keyword>
<dbReference type="Pfam" id="PF00485">
    <property type="entry name" value="PRK"/>
    <property type="match status" value="1"/>
</dbReference>
<dbReference type="AlphaFoldDB" id="A0A0D8HMS7"/>
<dbReference type="EC" id="2.7.1.19" evidence="3 11"/>
<name>A0A0D8HMS7_9ACTN</name>
<accession>A0A0D8HMS7</accession>
<dbReference type="GO" id="GO:0008974">
    <property type="term" value="F:phosphoribulokinase activity"/>
    <property type="evidence" value="ECO:0007669"/>
    <property type="project" value="UniProtKB-EC"/>
</dbReference>
<keyword evidence="4" id="KW-0602">Photosynthesis</keyword>
<dbReference type="PRINTS" id="PR00478">
    <property type="entry name" value="PHRIBLKINASE"/>
</dbReference>
<evidence type="ECO:0000256" key="6">
    <source>
        <dbReference type="ARBA" id="ARBA00022679"/>
    </source>
</evidence>
<dbReference type="PATRIC" id="fig|1280514.3.peg.1014"/>
<dbReference type="OrthoDB" id="9773443at2"/>
<dbReference type="PANTHER" id="PTHR10285">
    <property type="entry name" value="URIDINE KINASE"/>
    <property type="match status" value="1"/>
</dbReference>
<dbReference type="PROSITE" id="PS00567">
    <property type="entry name" value="PHOSPHORIBULOKINASE"/>
    <property type="match status" value="1"/>
</dbReference>
<evidence type="ECO:0000256" key="9">
    <source>
        <dbReference type="ARBA" id="ARBA00022840"/>
    </source>
</evidence>
<evidence type="ECO:0000259" key="12">
    <source>
        <dbReference type="Pfam" id="PF00485"/>
    </source>
</evidence>
<evidence type="ECO:0000313" key="13">
    <source>
        <dbReference type="EMBL" id="KJF18376.1"/>
    </source>
</evidence>
<dbReference type="NCBIfam" id="NF005655">
    <property type="entry name" value="PRK07429.1"/>
    <property type="match status" value="1"/>
</dbReference>
<evidence type="ECO:0000256" key="10">
    <source>
        <dbReference type="ARBA" id="ARBA00047663"/>
    </source>
</evidence>
<evidence type="ECO:0000256" key="8">
    <source>
        <dbReference type="ARBA" id="ARBA00022777"/>
    </source>
</evidence>
<dbReference type="SUPFAM" id="SSF52540">
    <property type="entry name" value="P-loop containing nucleoside triphosphate hydrolases"/>
    <property type="match status" value="1"/>
</dbReference>
<evidence type="ECO:0000256" key="2">
    <source>
        <dbReference type="ARBA" id="ARBA00009719"/>
    </source>
</evidence>
<organism evidence="13 14">
    <name type="scientific">Acidithrix ferrooxidans</name>
    <dbReference type="NCBI Taxonomy" id="1280514"/>
    <lineage>
        <taxon>Bacteria</taxon>
        <taxon>Bacillati</taxon>
        <taxon>Actinomycetota</taxon>
        <taxon>Acidimicrobiia</taxon>
        <taxon>Acidimicrobiales</taxon>
        <taxon>Acidimicrobiaceae</taxon>
        <taxon>Acidithrix</taxon>
    </lineage>
</organism>
<keyword evidence="7" id="KW-0547">Nucleotide-binding</keyword>
<dbReference type="InterPro" id="IPR027417">
    <property type="entry name" value="P-loop_NTPase"/>
</dbReference>
<keyword evidence="6 13" id="KW-0808">Transferase</keyword>
<dbReference type="GO" id="GO:0005524">
    <property type="term" value="F:ATP binding"/>
    <property type="evidence" value="ECO:0007669"/>
    <property type="project" value="UniProtKB-KW"/>
</dbReference>
<proteinExistence type="inferred from homology"/>
<dbReference type="RefSeq" id="WP_052604528.1">
    <property type="nucleotide sequence ID" value="NZ_JXYS01000018.1"/>
</dbReference>
<comment type="similarity">
    <text evidence="2 11">Belongs to the phosphoribulokinase family.</text>
</comment>
<keyword evidence="8 13" id="KW-0418">Kinase</keyword>
<feature type="domain" description="Phosphoribulokinase/uridine kinase" evidence="12">
    <location>
        <begin position="23"/>
        <end position="196"/>
    </location>
</feature>
<gene>
    <name evidence="13" type="primary">prk</name>
    <name evidence="13" type="ORF">AXFE_07640</name>
</gene>
<evidence type="ECO:0000256" key="5">
    <source>
        <dbReference type="ARBA" id="ARBA00022567"/>
    </source>
</evidence>
<reference evidence="13 14" key="1">
    <citation type="submission" date="2015-01" db="EMBL/GenBank/DDBJ databases">
        <title>Draft genome of the acidophilic iron oxidizer Acidithrix ferrooxidans strain Py-F3.</title>
        <authorList>
            <person name="Poehlein A."/>
            <person name="Eisen S."/>
            <person name="Schloemann M."/>
            <person name="Johnson B.D."/>
            <person name="Daniel R."/>
            <person name="Muehling M."/>
        </authorList>
    </citation>
    <scope>NUCLEOTIDE SEQUENCE [LARGE SCALE GENOMIC DNA]</scope>
    <source>
        <strain evidence="13 14">Py-F3</strain>
    </source>
</reference>
<dbReference type="EMBL" id="JXYS01000018">
    <property type="protein sequence ID" value="KJF18376.1"/>
    <property type="molecule type" value="Genomic_DNA"/>
</dbReference>
<evidence type="ECO:0000313" key="14">
    <source>
        <dbReference type="Proteomes" id="UP000032360"/>
    </source>
</evidence>
<dbReference type="Proteomes" id="UP000032360">
    <property type="component" value="Unassembled WGS sequence"/>
</dbReference>
<evidence type="ECO:0000256" key="11">
    <source>
        <dbReference type="RuleBase" id="RU004082"/>
    </source>
</evidence>
<comment type="caution">
    <text evidence="13">The sequence shown here is derived from an EMBL/GenBank/DDBJ whole genome shotgun (WGS) entry which is preliminary data.</text>
</comment>
<dbReference type="InterPro" id="IPR006083">
    <property type="entry name" value="PRK/URK"/>
</dbReference>
<keyword evidence="5" id="KW-0113">Calvin cycle</keyword>